<dbReference type="InterPro" id="IPR025512">
    <property type="entry name" value="DUF4399"/>
</dbReference>
<gene>
    <name evidence="4" type="ORF">HJG44_06630</name>
</gene>
<feature type="chain" id="PRO_5032685656" evidence="2">
    <location>
        <begin position="22"/>
        <end position="168"/>
    </location>
</feature>
<sequence length="168" mass="18053">MILARHLIAAAAALLPLAAAAQTPPPHPGHTAEPQNPLPPTPAPADAKLYFIAPVDGARIRGPFVVQFGLRGMGVTQAGVTTPNTGHHHLLVNVKTPLDPNEPIPADKNHIHFGGGQTETRLDLPPGRHTLQLVLGDALHRPFQPIVASERIEIVVLRPVTKKKRRRL</sequence>
<keyword evidence="2" id="KW-0732">Signal</keyword>
<dbReference type="AlphaFoldDB" id="A0A849I6N1"/>
<dbReference type="EMBL" id="JABEPP010000002">
    <property type="protein sequence ID" value="NNM72069.1"/>
    <property type="molecule type" value="Genomic_DNA"/>
</dbReference>
<accession>A0A849I6N1</accession>
<evidence type="ECO:0000256" key="1">
    <source>
        <dbReference type="SAM" id="MobiDB-lite"/>
    </source>
</evidence>
<feature type="domain" description="DUF4399" evidence="3">
    <location>
        <begin position="66"/>
        <end position="156"/>
    </location>
</feature>
<feature type="region of interest" description="Disordered" evidence="1">
    <location>
        <begin position="21"/>
        <end position="43"/>
    </location>
</feature>
<feature type="signal peptide" evidence="2">
    <location>
        <begin position="1"/>
        <end position="21"/>
    </location>
</feature>
<evidence type="ECO:0000313" key="4">
    <source>
        <dbReference type="EMBL" id="NNM72069.1"/>
    </source>
</evidence>
<evidence type="ECO:0000256" key="2">
    <source>
        <dbReference type="SAM" id="SignalP"/>
    </source>
</evidence>
<reference evidence="4 5" key="1">
    <citation type="submission" date="2020-04" db="EMBL/GenBank/DDBJ databases">
        <title>Enterovirga sp. isolate from soil.</title>
        <authorList>
            <person name="Chea S."/>
            <person name="Kim D.-U."/>
        </authorList>
    </citation>
    <scope>NUCLEOTIDE SEQUENCE [LARGE SCALE GENOMIC DNA]</scope>
    <source>
        <strain evidence="4 5">DB1703</strain>
    </source>
</reference>
<keyword evidence="5" id="KW-1185">Reference proteome</keyword>
<dbReference type="RefSeq" id="WP_171217571.1">
    <property type="nucleotide sequence ID" value="NZ_JABEPP010000002.1"/>
</dbReference>
<evidence type="ECO:0000259" key="3">
    <source>
        <dbReference type="Pfam" id="PF14347"/>
    </source>
</evidence>
<proteinExistence type="predicted"/>
<name>A0A849I6N1_9HYPH</name>
<protein>
    <submittedName>
        <fullName evidence="4">DUF4399 domain-containing protein</fullName>
    </submittedName>
</protein>
<dbReference type="Pfam" id="PF14347">
    <property type="entry name" value="DUF4399"/>
    <property type="match status" value="1"/>
</dbReference>
<organism evidence="4 5">
    <name type="scientific">Enterovirga aerilata</name>
    <dbReference type="NCBI Taxonomy" id="2730920"/>
    <lineage>
        <taxon>Bacteria</taxon>
        <taxon>Pseudomonadati</taxon>
        <taxon>Pseudomonadota</taxon>
        <taxon>Alphaproteobacteria</taxon>
        <taxon>Hyphomicrobiales</taxon>
        <taxon>Methylobacteriaceae</taxon>
        <taxon>Enterovirga</taxon>
    </lineage>
</organism>
<dbReference type="Proteomes" id="UP000564885">
    <property type="component" value="Unassembled WGS sequence"/>
</dbReference>
<comment type="caution">
    <text evidence="4">The sequence shown here is derived from an EMBL/GenBank/DDBJ whole genome shotgun (WGS) entry which is preliminary data.</text>
</comment>
<evidence type="ECO:0000313" key="5">
    <source>
        <dbReference type="Proteomes" id="UP000564885"/>
    </source>
</evidence>